<evidence type="ECO:0000256" key="2">
    <source>
        <dbReference type="ARBA" id="ARBA00007613"/>
    </source>
</evidence>
<dbReference type="AlphaFoldDB" id="A0A8J2V8C9"/>
<evidence type="ECO:0000256" key="8">
    <source>
        <dbReference type="SAM" id="Coils"/>
    </source>
</evidence>
<evidence type="ECO:0000256" key="5">
    <source>
        <dbReference type="ARBA" id="ARBA00022692"/>
    </source>
</evidence>
<keyword evidence="3" id="KW-0813">Transport</keyword>
<dbReference type="Proteomes" id="UP000652231">
    <property type="component" value="Unassembled WGS sequence"/>
</dbReference>
<evidence type="ECO:0000256" key="7">
    <source>
        <dbReference type="ARBA" id="ARBA00023237"/>
    </source>
</evidence>
<dbReference type="Pfam" id="PF02321">
    <property type="entry name" value="OEP"/>
    <property type="match status" value="2"/>
</dbReference>
<sequence>MKAQELLTKQEAIQLTLANNFGIQVAKNEVLVAKNNAQILNSGYLPSLTGIAGAQYSIEDQEAAFQDGTSSEVMGAETDRYNASINLDVTLFDGLGRHYNYKSLKEQYNLSALEARESIEVTLLQLFSVYFEVARLTENLSVLEETLENTKERLIRAEYQFEYGQNTQLEVLNAKVDITTDSVNVMNANQALINAKRDLNVVLNRDMEQQFQIDTLIQFISPLEIENHINQASQSNVTLLQAEQNVLISDYARKASKSVFLPSLGLSGSYGWNEGNFPTTNFLASNTSTGFSAGLNLTWSFFDGGSGIVNTKNTKIQLENRQLIKEQLQVEVYRNIANAKGNYENRKKIYELQQQNVATASSNFERSNERYKLGQISSLELRQAQINLINAQTNKNLAKYEAKLAELELLQLTGKLLDVAF</sequence>
<dbReference type="PANTHER" id="PTHR30026">
    <property type="entry name" value="OUTER MEMBRANE PROTEIN TOLC"/>
    <property type="match status" value="1"/>
</dbReference>
<dbReference type="PANTHER" id="PTHR30026:SF20">
    <property type="entry name" value="OUTER MEMBRANE PROTEIN TOLC"/>
    <property type="match status" value="1"/>
</dbReference>
<name>A0A8J2V8C9_9FLAO</name>
<dbReference type="EMBL" id="BMGK01000003">
    <property type="protein sequence ID" value="GGD86338.1"/>
    <property type="molecule type" value="Genomic_DNA"/>
</dbReference>
<dbReference type="GO" id="GO:0015562">
    <property type="term" value="F:efflux transmembrane transporter activity"/>
    <property type="evidence" value="ECO:0007669"/>
    <property type="project" value="InterPro"/>
</dbReference>
<evidence type="ECO:0000256" key="1">
    <source>
        <dbReference type="ARBA" id="ARBA00004442"/>
    </source>
</evidence>
<gene>
    <name evidence="9" type="ORF">GCM10011312_07950</name>
</gene>
<evidence type="ECO:0000256" key="6">
    <source>
        <dbReference type="ARBA" id="ARBA00023136"/>
    </source>
</evidence>
<organism evidence="9 10">
    <name type="scientific">Planktosalinus lacus</name>
    <dbReference type="NCBI Taxonomy" id="1526573"/>
    <lineage>
        <taxon>Bacteria</taxon>
        <taxon>Pseudomonadati</taxon>
        <taxon>Bacteroidota</taxon>
        <taxon>Flavobacteriia</taxon>
        <taxon>Flavobacteriales</taxon>
        <taxon>Flavobacteriaceae</taxon>
        <taxon>Planktosalinus</taxon>
    </lineage>
</organism>
<evidence type="ECO:0000313" key="10">
    <source>
        <dbReference type="Proteomes" id="UP000652231"/>
    </source>
</evidence>
<dbReference type="RefSeq" id="WP_229741318.1">
    <property type="nucleotide sequence ID" value="NZ_BMGK01000003.1"/>
</dbReference>
<comment type="subcellular location">
    <subcellularLocation>
        <location evidence="1">Cell outer membrane</location>
    </subcellularLocation>
</comment>
<accession>A0A8J2V8C9</accession>
<evidence type="ECO:0000256" key="4">
    <source>
        <dbReference type="ARBA" id="ARBA00022452"/>
    </source>
</evidence>
<dbReference type="GO" id="GO:0009279">
    <property type="term" value="C:cell outer membrane"/>
    <property type="evidence" value="ECO:0007669"/>
    <property type="project" value="UniProtKB-SubCell"/>
</dbReference>
<comment type="similarity">
    <text evidence="2">Belongs to the outer membrane factor (OMF) (TC 1.B.17) family.</text>
</comment>
<keyword evidence="7" id="KW-0998">Cell outer membrane</keyword>
<keyword evidence="8" id="KW-0175">Coiled coil</keyword>
<dbReference type="InterPro" id="IPR051906">
    <property type="entry name" value="TolC-like"/>
</dbReference>
<dbReference type="InterPro" id="IPR003423">
    <property type="entry name" value="OMP_efflux"/>
</dbReference>
<dbReference type="GO" id="GO:1990281">
    <property type="term" value="C:efflux pump complex"/>
    <property type="evidence" value="ECO:0007669"/>
    <property type="project" value="TreeGrafter"/>
</dbReference>
<keyword evidence="5" id="KW-0812">Transmembrane</keyword>
<reference evidence="9" key="2">
    <citation type="submission" date="2020-09" db="EMBL/GenBank/DDBJ databases">
        <authorList>
            <person name="Sun Q."/>
            <person name="Zhou Y."/>
        </authorList>
    </citation>
    <scope>NUCLEOTIDE SEQUENCE</scope>
    <source>
        <strain evidence="9">CGMCC 1.12924</strain>
    </source>
</reference>
<dbReference type="Gene3D" id="1.20.1600.10">
    <property type="entry name" value="Outer membrane efflux proteins (OEP)"/>
    <property type="match status" value="1"/>
</dbReference>
<reference evidence="9" key="1">
    <citation type="journal article" date="2014" name="Int. J. Syst. Evol. Microbiol.">
        <title>Complete genome sequence of Corynebacterium casei LMG S-19264T (=DSM 44701T), isolated from a smear-ripened cheese.</title>
        <authorList>
            <consortium name="US DOE Joint Genome Institute (JGI-PGF)"/>
            <person name="Walter F."/>
            <person name="Albersmeier A."/>
            <person name="Kalinowski J."/>
            <person name="Ruckert C."/>
        </authorList>
    </citation>
    <scope>NUCLEOTIDE SEQUENCE</scope>
    <source>
        <strain evidence="9">CGMCC 1.12924</strain>
    </source>
</reference>
<keyword evidence="6" id="KW-0472">Membrane</keyword>
<feature type="coiled-coil region" evidence="8">
    <location>
        <begin position="133"/>
        <end position="160"/>
    </location>
</feature>
<keyword evidence="4" id="KW-1134">Transmembrane beta strand</keyword>
<keyword evidence="10" id="KW-1185">Reference proteome</keyword>
<comment type="caution">
    <text evidence="9">The sequence shown here is derived from an EMBL/GenBank/DDBJ whole genome shotgun (WGS) entry which is preliminary data.</text>
</comment>
<dbReference type="GO" id="GO:0015288">
    <property type="term" value="F:porin activity"/>
    <property type="evidence" value="ECO:0007669"/>
    <property type="project" value="TreeGrafter"/>
</dbReference>
<evidence type="ECO:0000256" key="3">
    <source>
        <dbReference type="ARBA" id="ARBA00022448"/>
    </source>
</evidence>
<dbReference type="SUPFAM" id="SSF56954">
    <property type="entry name" value="Outer membrane efflux proteins (OEP)"/>
    <property type="match status" value="1"/>
</dbReference>
<evidence type="ECO:0000313" key="9">
    <source>
        <dbReference type="EMBL" id="GGD86338.1"/>
    </source>
</evidence>
<protein>
    <submittedName>
        <fullName evidence="9">Membrane protein</fullName>
    </submittedName>
</protein>
<proteinExistence type="inferred from homology"/>